<protein>
    <submittedName>
        <fullName evidence="1">Uncharacterized protein</fullName>
    </submittedName>
</protein>
<dbReference type="AlphaFoldDB" id="A0AAD5PWA6"/>
<evidence type="ECO:0000313" key="1">
    <source>
        <dbReference type="EMBL" id="KAI9562186.1"/>
    </source>
</evidence>
<comment type="caution">
    <text evidence="1">The sequence shown here is derived from an EMBL/GenBank/DDBJ whole genome shotgun (WGS) entry which is preliminary data.</text>
</comment>
<name>A0AAD5PWA6_9CRUS</name>
<keyword evidence="2" id="KW-1185">Reference proteome</keyword>
<proteinExistence type="predicted"/>
<accession>A0AAD5PWA6</accession>
<evidence type="ECO:0000313" key="2">
    <source>
        <dbReference type="Proteomes" id="UP000820818"/>
    </source>
</evidence>
<dbReference type="Proteomes" id="UP000820818">
    <property type="component" value="Linkage Group LG3"/>
</dbReference>
<gene>
    <name evidence="1" type="ORF">GHT06_013151</name>
</gene>
<organism evidence="1 2">
    <name type="scientific">Daphnia sinensis</name>
    <dbReference type="NCBI Taxonomy" id="1820382"/>
    <lineage>
        <taxon>Eukaryota</taxon>
        <taxon>Metazoa</taxon>
        <taxon>Ecdysozoa</taxon>
        <taxon>Arthropoda</taxon>
        <taxon>Crustacea</taxon>
        <taxon>Branchiopoda</taxon>
        <taxon>Diplostraca</taxon>
        <taxon>Cladocera</taxon>
        <taxon>Anomopoda</taxon>
        <taxon>Daphniidae</taxon>
        <taxon>Daphnia</taxon>
        <taxon>Daphnia similis group</taxon>
    </lineage>
</organism>
<reference evidence="1 2" key="1">
    <citation type="submission" date="2022-05" db="EMBL/GenBank/DDBJ databases">
        <title>A multi-omics perspective on studying reproductive biology in Daphnia sinensis.</title>
        <authorList>
            <person name="Jia J."/>
        </authorList>
    </citation>
    <scope>NUCLEOTIDE SEQUENCE [LARGE SCALE GENOMIC DNA]</scope>
    <source>
        <strain evidence="1 2">WSL</strain>
    </source>
</reference>
<sequence length="95" mass="10692">MINGFQSAQRLAPSSNDGGGVYMAILLRYTSDFQPSTPTPSPCFSPKKRRYGFLRCKYHLLSTVAAMHPHLHLTGVCYLHTYTPGRRGTHPQREI</sequence>
<dbReference type="EMBL" id="WJBH02000003">
    <property type="protein sequence ID" value="KAI9562186.1"/>
    <property type="molecule type" value="Genomic_DNA"/>
</dbReference>